<organism evidence="1 2">
    <name type="scientific">Pyrocoelia pectoralis</name>
    <dbReference type="NCBI Taxonomy" id="417401"/>
    <lineage>
        <taxon>Eukaryota</taxon>
        <taxon>Metazoa</taxon>
        <taxon>Ecdysozoa</taxon>
        <taxon>Arthropoda</taxon>
        <taxon>Hexapoda</taxon>
        <taxon>Insecta</taxon>
        <taxon>Pterygota</taxon>
        <taxon>Neoptera</taxon>
        <taxon>Endopterygota</taxon>
        <taxon>Coleoptera</taxon>
        <taxon>Polyphaga</taxon>
        <taxon>Elateriformia</taxon>
        <taxon>Elateroidea</taxon>
        <taxon>Lampyridae</taxon>
        <taxon>Lampyrinae</taxon>
        <taxon>Pyrocoelia</taxon>
    </lineage>
</organism>
<name>A0AAN7VP44_9COLE</name>
<evidence type="ECO:0000313" key="1">
    <source>
        <dbReference type="EMBL" id="KAK5648226.1"/>
    </source>
</evidence>
<evidence type="ECO:0000313" key="2">
    <source>
        <dbReference type="Proteomes" id="UP001329430"/>
    </source>
</evidence>
<accession>A0AAN7VP44</accession>
<keyword evidence="2" id="KW-1185">Reference proteome</keyword>
<dbReference type="AlphaFoldDB" id="A0AAN7VP44"/>
<protein>
    <submittedName>
        <fullName evidence="1">Uncharacterized protein</fullName>
    </submittedName>
</protein>
<proteinExistence type="predicted"/>
<dbReference type="Proteomes" id="UP001329430">
    <property type="component" value="Chromosome 2"/>
</dbReference>
<sequence>MAANLSIILLYNLFRCGQVVKLLTEDLGILRVKGVLKEATRIVIGRSPYKAVFGTDFSVGLSSSAILPEMIQRINTEEEYEEVLNEEANNKTDNANPEHSISNNENSLPIEDNIKLIENAEIIFALKMLNNTSKKFATLNLGENVRVIVPKIDRGPLDPKNIIGVVMNIENGVYKVGTKYGIIKRWLSRNELAPIEINEIQNNQNFMAKGLKASKKQCAGNKCYCFKAKLKCSSKCHASGMCF</sequence>
<gene>
    <name evidence="1" type="ORF">RI129_003118</name>
</gene>
<reference evidence="1 2" key="1">
    <citation type="journal article" date="2024" name="Insects">
        <title>An Improved Chromosome-Level Genome Assembly of the Firefly Pyrocoelia pectoralis.</title>
        <authorList>
            <person name="Fu X."/>
            <person name="Meyer-Rochow V.B."/>
            <person name="Ballantyne L."/>
            <person name="Zhu X."/>
        </authorList>
    </citation>
    <scope>NUCLEOTIDE SEQUENCE [LARGE SCALE GENOMIC DNA]</scope>
    <source>
        <strain evidence="1">XCY_ONT2</strain>
    </source>
</reference>
<dbReference type="EMBL" id="JAVRBK010000002">
    <property type="protein sequence ID" value="KAK5648226.1"/>
    <property type="molecule type" value="Genomic_DNA"/>
</dbReference>
<comment type="caution">
    <text evidence="1">The sequence shown here is derived from an EMBL/GenBank/DDBJ whole genome shotgun (WGS) entry which is preliminary data.</text>
</comment>